<dbReference type="CDD" id="cd07941">
    <property type="entry name" value="DRE_TIM_LeuA3"/>
    <property type="match status" value="1"/>
</dbReference>
<dbReference type="EMBL" id="DSEU01000079">
    <property type="protein sequence ID" value="HEM68098.1"/>
    <property type="molecule type" value="Genomic_DNA"/>
</dbReference>
<evidence type="ECO:0000313" key="6">
    <source>
        <dbReference type="EMBL" id="HEM68098.1"/>
    </source>
</evidence>
<dbReference type="InterPro" id="IPR013785">
    <property type="entry name" value="Aldolase_TIM"/>
</dbReference>
<comment type="similarity">
    <text evidence="4">Belongs to the alpha-IPM synthase/homocitrate synthase family.</text>
</comment>
<dbReference type="Gene3D" id="3.20.20.70">
    <property type="entry name" value="Aldolase class I"/>
    <property type="match status" value="1"/>
</dbReference>
<dbReference type="PANTHER" id="PTHR43538">
    <property type="entry name" value="ALPHA-IPM SYNTHASE/HOMOCITRATE SYNTHASE"/>
    <property type="match status" value="1"/>
</dbReference>
<dbReference type="Pfam" id="PF22617">
    <property type="entry name" value="HCS_D2"/>
    <property type="match status" value="1"/>
</dbReference>
<dbReference type="Pfam" id="PF00682">
    <property type="entry name" value="HMGL-like"/>
    <property type="match status" value="1"/>
</dbReference>
<gene>
    <name evidence="6" type="ORF">ENO26_11180</name>
</gene>
<dbReference type="PROSITE" id="PS50991">
    <property type="entry name" value="PYR_CT"/>
    <property type="match status" value="1"/>
</dbReference>
<dbReference type="GO" id="GO:0043714">
    <property type="term" value="F:(R)-citramalate synthase activity"/>
    <property type="evidence" value="ECO:0007669"/>
    <property type="project" value="UniProtKB-UniRule"/>
</dbReference>
<dbReference type="PANTHER" id="PTHR43538:SF1">
    <property type="entry name" value="(R)-CITRAMALATE SYNTHASE"/>
    <property type="match status" value="1"/>
</dbReference>
<dbReference type="GO" id="GO:0009097">
    <property type="term" value="P:isoleucine biosynthetic process"/>
    <property type="evidence" value="ECO:0007669"/>
    <property type="project" value="UniProtKB-UniRule"/>
</dbReference>
<dbReference type="InterPro" id="IPR000891">
    <property type="entry name" value="PYR_CT"/>
</dbReference>
<evidence type="ECO:0000256" key="2">
    <source>
        <dbReference type="ARBA" id="ARBA00022679"/>
    </source>
</evidence>
<dbReference type="SUPFAM" id="SSF51569">
    <property type="entry name" value="Aldolase"/>
    <property type="match status" value="1"/>
</dbReference>
<evidence type="ECO:0000256" key="4">
    <source>
        <dbReference type="RuleBase" id="RU003523"/>
    </source>
</evidence>
<dbReference type="InterPro" id="IPR054691">
    <property type="entry name" value="LeuA/HCS_post-cat"/>
</dbReference>
<evidence type="ECO:0000256" key="1">
    <source>
        <dbReference type="ARBA" id="ARBA00004743"/>
    </source>
</evidence>
<name>A0A7J2U5N0_9CREN</name>
<dbReference type="Gene3D" id="1.10.238.260">
    <property type="match status" value="1"/>
</dbReference>
<reference evidence="6" key="1">
    <citation type="journal article" date="2020" name="mSystems">
        <title>Genome- and Community-Level Interaction Insights into Carbon Utilization and Element Cycling Functions of Hydrothermarchaeota in Hydrothermal Sediment.</title>
        <authorList>
            <person name="Zhou Z."/>
            <person name="Liu Y."/>
            <person name="Xu W."/>
            <person name="Pan J."/>
            <person name="Luo Z.H."/>
            <person name="Li M."/>
        </authorList>
    </citation>
    <scope>NUCLEOTIDE SEQUENCE [LARGE SCALE GENOMIC DNA]</scope>
    <source>
        <strain evidence="6">SpSt-125</strain>
    </source>
</reference>
<proteinExistence type="inferred from homology"/>
<dbReference type="UniPathway" id="UPA00047">
    <property type="reaction ID" value="UER00066"/>
</dbReference>
<dbReference type="InterPro" id="IPR005675">
    <property type="entry name" value="Citramal_synthase"/>
</dbReference>
<evidence type="ECO:0000259" key="5">
    <source>
        <dbReference type="PROSITE" id="PS50991"/>
    </source>
</evidence>
<dbReference type="AlphaFoldDB" id="A0A7J2U5N0"/>
<sequence>MLDTTLRDGAQAAGISFTLEDKIRVAINLDELGVDYIEGGWPGSNKKDEEFFREIKRYGLSHAKIVAFGSTRRKDVKVWQDPNLEAILRTDVSTATIFGKAWAFHVHEVLRTSKEENLDMIYDTIDFLKRHGIDVIFDAEHFFQGFKEDAEYALQVLKAAEDAGARVLVLADTNGGSMPWDVLEITRSVINSVKVAIGVHMHNDSGCAVANTLIAVYAGARHVQGTINGIGERTGNADLVQIIPALRYKLGLHVLKGDESVKKLKEVSQLVYRVTGLQPNPYQPYVGEYAFTHKAGMHVDAILKNPKAYEHLDPALVGNKRRFVVSELAGAANVVALLREFGINVDKKDEGVKRVASKIKELEKQGYSFDKAPASALLVALKELGLYNQKLGEYSWTLFSSSTGISVAVINLGIAASRGMDFDPFTALFKAATDSIKRIMNIGDELRVDINIARSQDNMYRATLTFYSNSHSWSTQGVSLNIVEALMKALIEGFEYIQALKSLGKI</sequence>
<protein>
    <recommendedName>
        <fullName evidence="3">Citramalate synthase</fullName>
        <ecNumber evidence="3">2.3.3.21</ecNumber>
    </recommendedName>
</protein>
<dbReference type="InterPro" id="IPR002034">
    <property type="entry name" value="AIPM/Hcit_synth_CS"/>
</dbReference>
<organism evidence="6">
    <name type="scientific">Ignisphaera aggregans</name>
    <dbReference type="NCBI Taxonomy" id="334771"/>
    <lineage>
        <taxon>Archaea</taxon>
        <taxon>Thermoproteota</taxon>
        <taxon>Thermoprotei</taxon>
        <taxon>Desulfurococcales</taxon>
        <taxon>Desulfurococcaceae</taxon>
        <taxon>Ignisphaera</taxon>
    </lineage>
</organism>
<dbReference type="EC" id="2.3.3.21" evidence="3"/>
<comment type="pathway">
    <text evidence="1">Amino-acid biosynthesis; L-isoleucine biosynthesis; 2-oxobutanoate from pyruvate: step 1/3.</text>
</comment>
<evidence type="ECO:0000256" key="3">
    <source>
        <dbReference type="NCBIfam" id="TIGR00977"/>
    </source>
</evidence>
<dbReference type="NCBIfam" id="TIGR00977">
    <property type="entry name" value="citramal_synth"/>
    <property type="match status" value="1"/>
</dbReference>
<accession>A0A7J2U5N0</accession>
<dbReference type="PROSITE" id="PS00816">
    <property type="entry name" value="AIPM_HOMOCIT_SYNTH_2"/>
    <property type="match status" value="1"/>
</dbReference>
<dbReference type="PROSITE" id="PS00815">
    <property type="entry name" value="AIPM_HOMOCIT_SYNTH_1"/>
    <property type="match status" value="1"/>
</dbReference>
<feature type="domain" description="Pyruvate carboxyltransferase" evidence="5">
    <location>
        <begin position="1"/>
        <end position="265"/>
    </location>
</feature>
<dbReference type="GO" id="GO:0046912">
    <property type="term" value="F:acyltransferase activity, acyl groups converted into alkyl on transfer"/>
    <property type="evidence" value="ECO:0007669"/>
    <property type="project" value="InterPro"/>
</dbReference>
<keyword evidence="2 4" id="KW-0808">Transferase</keyword>
<comment type="caution">
    <text evidence="6">The sequence shown here is derived from an EMBL/GenBank/DDBJ whole genome shotgun (WGS) entry which is preliminary data.</text>
</comment>